<accession>A0AAN7NYC0</accession>
<feature type="domain" description="Apple" evidence="3">
    <location>
        <begin position="114"/>
        <end position="203"/>
    </location>
</feature>
<protein>
    <submittedName>
        <fullName evidence="5">Uncharacterized protein</fullName>
    </submittedName>
</protein>
<dbReference type="SUPFAM" id="SSF57414">
    <property type="entry name" value="Hairpin loop containing domain-like"/>
    <property type="match status" value="3"/>
</dbReference>
<keyword evidence="1" id="KW-0472">Membrane</keyword>
<dbReference type="Proteomes" id="UP001353858">
    <property type="component" value="Unassembled WGS sequence"/>
</dbReference>
<evidence type="ECO:0000313" key="6">
    <source>
        <dbReference type="Proteomes" id="UP001353858"/>
    </source>
</evidence>
<name>A0AAN7NYC0_9COLE</name>
<gene>
    <name evidence="5" type="ORF">RN001_012312</name>
</gene>
<feature type="transmembrane region" description="Helical" evidence="1">
    <location>
        <begin position="627"/>
        <end position="652"/>
    </location>
</feature>
<dbReference type="InterPro" id="IPR001507">
    <property type="entry name" value="ZP_dom"/>
</dbReference>
<dbReference type="CDD" id="cd01099">
    <property type="entry name" value="PAN_AP_HGF"/>
    <property type="match status" value="1"/>
</dbReference>
<keyword evidence="6" id="KW-1185">Reference proteome</keyword>
<comment type="caution">
    <text evidence="5">The sequence shown here is derived from an EMBL/GenBank/DDBJ whole genome shotgun (WGS) entry which is preliminary data.</text>
</comment>
<sequence>MYLVFFVFIFKIIHGAQLMNCPRNQLRFEKIIGLRPSGDINGYLLHKHENYEPVTLDCLTKCSSNNNCLSFVIFYNSSECFWFDITIDGFDENDNVIDPNVAWFEKTCLSVNNCDKSWVFERIPGTTLVGNNLHKLPNRVTRQECQQSCLKNNVCRSVKFRIKDDGGSRNTIGSCVLSDTDRHLMPNSFRASNYDEEYMENQCTNVTASTFCAYEEYDHSILAHIDIEHFNKTRPECEKICEETTVFNCRGYSLIPTTTYGIYTCLIHSENSKIHGPKLLIPIDGANFYEKARCLNISVTCSETHVMVHYKPEINFNGKLYMNGYSQNLECYVKGNGVQTVNLKIPLFGNRCGIREAKSPAYLNRTLFSGTMILQYNSLIQTQGDRVIKVGCIFSNDTKVVLGTGINFANLTYPNKGTTIVNSSTVHPTVEMRIIDFYSEKEVSDTQIGQELQLVIEVQPADGPFDIWAGHLIAMTEDGQDSILLLDDRGCPTNPTIFPGLTKIYNNQTRRLVSHFYAFKFTSSAVIRFSVIVQFCPTYCTPSNCGSNSTPNGRRRREILSETTNATVTELNKHQFDNQGKVPKMPLEFVIVVRNPKISSNKLVHTENNKIVIAGYDLQTNEVCIDFSLLIGIIIVWIGTQIILLVCGLLMIKRYKKYYRRENTNQSLEELHKNFGLGFSNLENRRVHWADT</sequence>
<dbReference type="EMBL" id="JARPUR010000005">
    <property type="protein sequence ID" value="KAK4875890.1"/>
    <property type="molecule type" value="Genomic_DNA"/>
</dbReference>
<dbReference type="AlphaFoldDB" id="A0AAN7NYC0"/>
<dbReference type="SMART" id="SM00473">
    <property type="entry name" value="PAN_AP"/>
    <property type="match status" value="3"/>
</dbReference>
<organism evidence="5 6">
    <name type="scientific">Aquatica leii</name>
    <dbReference type="NCBI Taxonomy" id="1421715"/>
    <lineage>
        <taxon>Eukaryota</taxon>
        <taxon>Metazoa</taxon>
        <taxon>Ecdysozoa</taxon>
        <taxon>Arthropoda</taxon>
        <taxon>Hexapoda</taxon>
        <taxon>Insecta</taxon>
        <taxon>Pterygota</taxon>
        <taxon>Neoptera</taxon>
        <taxon>Endopterygota</taxon>
        <taxon>Coleoptera</taxon>
        <taxon>Polyphaga</taxon>
        <taxon>Elateriformia</taxon>
        <taxon>Elateroidea</taxon>
        <taxon>Lampyridae</taxon>
        <taxon>Luciolinae</taxon>
        <taxon>Aquatica</taxon>
    </lineage>
</organism>
<feature type="chain" id="PRO_5042834750" evidence="2">
    <location>
        <begin position="16"/>
        <end position="692"/>
    </location>
</feature>
<keyword evidence="1" id="KW-1133">Transmembrane helix</keyword>
<feature type="signal peptide" evidence="2">
    <location>
        <begin position="1"/>
        <end position="15"/>
    </location>
</feature>
<evidence type="ECO:0000256" key="1">
    <source>
        <dbReference type="SAM" id="Phobius"/>
    </source>
</evidence>
<dbReference type="InterPro" id="IPR052774">
    <property type="entry name" value="Celegans_DevNeuronal_Protein"/>
</dbReference>
<dbReference type="PANTHER" id="PTHR47327:SF8">
    <property type="entry name" value="FI17836P1"/>
    <property type="match status" value="1"/>
</dbReference>
<feature type="domain" description="Apple" evidence="3">
    <location>
        <begin position="212"/>
        <end position="294"/>
    </location>
</feature>
<dbReference type="GO" id="GO:0009653">
    <property type="term" value="P:anatomical structure morphogenesis"/>
    <property type="evidence" value="ECO:0007669"/>
    <property type="project" value="TreeGrafter"/>
</dbReference>
<dbReference type="PANTHER" id="PTHR47327">
    <property type="entry name" value="FI18240P1-RELATED"/>
    <property type="match status" value="1"/>
</dbReference>
<evidence type="ECO:0000259" key="3">
    <source>
        <dbReference type="PROSITE" id="PS50948"/>
    </source>
</evidence>
<evidence type="ECO:0000256" key="2">
    <source>
        <dbReference type="SAM" id="SignalP"/>
    </source>
</evidence>
<evidence type="ECO:0000313" key="5">
    <source>
        <dbReference type="EMBL" id="KAK4875890.1"/>
    </source>
</evidence>
<dbReference type="Pfam" id="PF25057">
    <property type="entry name" value="CUT_N"/>
    <property type="match status" value="1"/>
</dbReference>
<dbReference type="Pfam" id="PF00024">
    <property type="entry name" value="PAN_1"/>
    <property type="match status" value="1"/>
</dbReference>
<dbReference type="InterPro" id="IPR003609">
    <property type="entry name" value="Pan_app"/>
</dbReference>
<dbReference type="PROSITE" id="PS51034">
    <property type="entry name" value="ZP_2"/>
    <property type="match status" value="1"/>
</dbReference>
<proteinExistence type="predicted"/>
<reference evidence="6" key="1">
    <citation type="submission" date="2023-01" db="EMBL/GenBank/DDBJ databases">
        <title>Key to firefly adult light organ development and bioluminescence: homeobox transcription factors regulate luciferase expression and transportation to peroxisome.</title>
        <authorList>
            <person name="Fu X."/>
        </authorList>
    </citation>
    <scope>NUCLEOTIDE SEQUENCE [LARGE SCALE GENOMIC DNA]</scope>
</reference>
<dbReference type="InterPro" id="IPR056953">
    <property type="entry name" value="CUT_N"/>
</dbReference>
<feature type="domain" description="Apple" evidence="3">
    <location>
        <begin position="21"/>
        <end position="108"/>
    </location>
</feature>
<keyword evidence="1" id="KW-0812">Transmembrane</keyword>
<keyword evidence="2" id="KW-0732">Signal</keyword>
<dbReference type="SMART" id="SM00241">
    <property type="entry name" value="ZP"/>
    <property type="match status" value="1"/>
</dbReference>
<feature type="domain" description="ZP" evidence="4">
    <location>
        <begin position="300"/>
        <end position="552"/>
    </location>
</feature>
<dbReference type="Gene3D" id="3.50.4.10">
    <property type="entry name" value="Hepatocyte Growth Factor"/>
    <property type="match status" value="1"/>
</dbReference>
<evidence type="ECO:0000259" key="4">
    <source>
        <dbReference type="PROSITE" id="PS51034"/>
    </source>
</evidence>
<dbReference type="PROSITE" id="PS50948">
    <property type="entry name" value="PAN"/>
    <property type="match status" value="3"/>
</dbReference>